<gene>
    <name evidence="3" type="ORF">DM02DRAFT_625665</name>
</gene>
<evidence type="ECO:0000313" key="4">
    <source>
        <dbReference type="Proteomes" id="UP000244855"/>
    </source>
</evidence>
<proteinExistence type="predicted"/>
<feature type="compositionally biased region" description="Low complexity" evidence="1">
    <location>
        <begin position="181"/>
        <end position="202"/>
    </location>
</feature>
<keyword evidence="4" id="KW-1185">Reference proteome</keyword>
<name>A0A2V1E1S8_9PLEO</name>
<keyword evidence="2" id="KW-0732">Signal</keyword>
<feature type="signal peptide" evidence="2">
    <location>
        <begin position="1"/>
        <end position="16"/>
    </location>
</feature>
<evidence type="ECO:0000256" key="2">
    <source>
        <dbReference type="SAM" id="SignalP"/>
    </source>
</evidence>
<protein>
    <submittedName>
        <fullName evidence="3">Uncharacterized protein</fullName>
    </submittedName>
</protein>
<dbReference type="AlphaFoldDB" id="A0A2V1E1S8"/>
<feature type="chain" id="PRO_5015929089" evidence="2">
    <location>
        <begin position="17"/>
        <end position="232"/>
    </location>
</feature>
<dbReference type="EMBL" id="KZ805329">
    <property type="protein sequence ID" value="PVI03604.1"/>
    <property type="molecule type" value="Genomic_DNA"/>
</dbReference>
<feature type="region of interest" description="Disordered" evidence="1">
    <location>
        <begin position="181"/>
        <end position="210"/>
    </location>
</feature>
<organism evidence="3 4">
    <name type="scientific">Periconia macrospinosa</name>
    <dbReference type="NCBI Taxonomy" id="97972"/>
    <lineage>
        <taxon>Eukaryota</taxon>
        <taxon>Fungi</taxon>
        <taxon>Dikarya</taxon>
        <taxon>Ascomycota</taxon>
        <taxon>Pezizomycotina</taxon>
        <taxon>Dothideomycetes</taxon>
        <taxon>Pleosporomycetidae</taxon>
        <taxon>Pleosporales</taxon>
        <taxon>Massarineae</taxon>
        <taxon>Periconiaceae</taxon>
        <taxon>Periconia</taxon>
    </lineage>
</organism>
<reference evidence="3 4" key="1">
    <citation type="journal article" date="2018" name="Sci. Rep.">
        <title>Comparative genomics provides insights into the lifestyle and reveals functional heterogeneity of dark septate endophytic fungi.</title>
        <authorList>
            <person name="Knapp D.G."/>
            <person name="Nemeth J.B."/>
            <person name="Barry K."/>
            <person name="Hainaut M."/>
            <person name="Henrissat B."/>
            <person name="Johnson J."/>
            <person name="Kuo A."/>
            <person name="Lim J.H.P."/>
            <person name="Lipzen A."/>
            <person name="Nolan M."/>
            <person name="Ohm R.A."/>
            <person name="Tamas L."/>
            <person name="Grigoriev I.V."/>
            <person name="Spatafora J.W."/>
            <person name="Nagy L.G."/>
            <person name="Kovacs G.M."/>
        </authorList>
    </citation>
    <scope>NUCLEOTIDE SEQUENCE [LARGE SCALE GENOMIC DNA]</scope>
    <source>
        <strain evidence="3 4">DSE2036</strain>
    </source>
</reference>
<accession>A0A2V1E1S8</accession>
<sequence length="232" mass="24048">MPSLLILSTLLSITLAETAVLILPTIAAYTVRPGRSIRSKHLTRRHSRPALPILAQPRILLPLPATPQNHTQHTTHAGVGGGTEFAWETSSTANSATETQKCTMHPSSVVCEGWLSGHVLTGTPSPTRATTISGGYRSFARLPPEASLNEVLFNVSRVLTLAPVTVTAGAELLPKGFMAMENSSTSSSSSSASGSGNESPSTNHPPLTDSGNKLLAASGALAAAVGMFAAFL</sequence>
<evidence type="ECO:0000313" key="3">
    <source>
        <dbReference type="EMBL" id="PVI03604.1"/>
    </source>
</evidence>
<evidence type="ECO:0000256" key="1">
    <source>
        <dbReference type="SAM" id="MobiDB-lite"/>
    </source>
</evidence>
<dbReference type="Proteomes" id="UP000244855">
    <property type="component" value="Unassembled WGS sequence"/>
</dbReference>